<evidence type="ECO:0000313" key="2">
    <source>
        <dbReference type="Proteomes" id="UP001629113"/>
    </source>
</evidence>
<name>A0ABR4P906_9HELO</name>
<dbReference type="InterPro" id="IPR011333">
    <property type="entry name" value="SKP1/BTB/POZ_sf"/>
</dbReference>
<dbReference type="EMBL" id="JBFCZG010000007">
    <property type="protein sequence ID" value="KAL3419780.1"/>
    <property type="molecule type" value="Genomic_DNA"/>
</dbReference>
<proteinExistence type="predicted"/>
<evidence type="ECO:0008006" key="3">
    <source>
        <dbReference type="Google" id="ProtNLM"/>
    </source>
</evidence>
<comment type="caution">
    <text evidence="1">The sequence shown here is derived from an EMBL/GenBank/DDBJ whole genome shotgun (WGS) entry which is preliminary data.</text>
</comment>
<gene>
    <name evidence="1" type="ORF">PVAG01_08278</name>
</gene>
<accession>A0ABR4P906</accession>
<sequence length="371" mass="42682">MFHTEKRRKLDLKFSDSNLRSPVFGSSPTIFVAQGIKPDVRIDVFGIEEFHVHSTILKLHSRFFYKFLDSPEKSGKPVSQLFRYDYMAVEDPDGYWGLEPLGYAARNFDSSLKPSSSSGNTTPERMTEEKLLEIRCFKKLLCAMYNRPYRIDTPSELLAITRLADFYIALPIVSATLTDALVNSELFSLKSHESTGYVTQLEMLLCAHKLRHTLLFKDLLILTVPEFNDFMERGEQIFARIEETSTLMALVQNLILQLVEKVARFNNALLTWIIRYPEVSGVLRNRYVNLLGHGRPYQTAAFFRALVQDPTMREDIVREPGLMEQLTSLLKNNLTFDTTGLNSGENIFMYSLLCTEVDDCDLPWDPEEVDW</sequence>
<organism evidence="1 2">
    <name type="scientific">Phlyctema vagabunda</name>
    <dbReference type="NCBI Taxonomy" id="108571"/>
    <lineage>
        <taxon>Eukaryota</taxon>
        <taxon>Fungi</taxon>
        <taxon>Dikarya</taxon>
        <taxon>Ascomycota</taxon>
        <taxon>Pezizomycotina</taxon>
        <taxon>Leotiomycetes</taxon>
        <taxon>Helotiales</taxon>
        <taxon>Dermateaceae</taxon>
        <taxon>Phlyctema</taxon>
    </lineage>
</organism>
<dbReference type="Proteomes" id="UP001629113">
    <property type="component" value="Unassembled WGS sequence"/>
</dbReference>
<keyword evidence="2" id="KW-1185">Reference proteome</keyword>
<reference evidence="1 2" key="1">
    <citation type="submission" date="2024-06" db="EMBL/GenBank/DDBJ databases">
        <title>Complete genome of Phlyctema vagabunda strain 19-DSS-EL-015.</title>
        <authorList>
            <person name="Fiorenzani C."/>
        </authorList>
    </citation>
    <scope>NUCLEOTIDE SEQUENCE [LARGE SCALE GENOMIC DNA]</scope>
    <source>
        <strain evidence="1 2">19-DSS-EL-015</strain>
    </source>
</reference>
<dbReference type="SUPFAM" id="SSF54695">
    <property type="entry name" value="POZ domain"/>
    <property type="match status" value="1"/>
</dbReference>
<protein>
    <recommendedName>
        <fullName evidence="3">BTB domain-containing protein</fullName>
    </recommendedName>
</protein>
<evidence type="ECO:0000313" key="1">
    <source>
        <dbReference type="EMBL" id="KAL3419780.1"/>
    </source>
</evidence>
<dbReference type="Gene3D" id="3.30.710.10">
    <property type="entry name" value="Potassium Channel Kv1.1, Chain A"/>
    <property type="match status" value="1"/>
</dbReference>